<dbReference type="AlphaFoldDB" id="A0A4Y2GRH5"/>
<gene>
    <name evidence="1" type="ORF">AVEN_164407_1</name>
</gene>
<evidence type="ECO:0000313" key="2">
    <source>
        <dbReference type="Proteomes" id="UP000499080"/>
    </source>
</evidence>
<organism evidence="1 2">
    <name type="scientific">Araneus ventricosus</name>
    <name type="common">Orbweaver spider</name>
    <name type="synonym">Epeira ventricosa</name>
    <dbReference type="NCBI Taxonomy" id="182803"/>
    <lineage>
        <taxon>Eukaryota</taxon>
        <taxon>Metazoa</taxon>
        <taxon>Ecdysozoa</taxon>
        <taxon>Arthropoda</taxon>
        <taxon>Chelicerata</taxon>
        <taxon>Arachnida</taxon>
        <taxon>Araneae</taxon>
        <taxon>Araneomorphae</taxon>
        <taxon>Entelegynae</taxon>
        <taxon>Araneoidea</taxon>
        <taxon>Araneidae</taxon>
        <taxon>Araneus</taxon>
    </lineage>
</organism>
<dbReference type="Proteomes" id="UP000499080">
    <property type="component" value="Unassembled WGS sequence"/>
</dbReference>
<sequence length="131" mass="15138">MINSLNPARVRIPVPQKLEQIFVYLNRMESSLSLQKFQEDDTQGWAINFQQRKELLFSRNIHSVVGNRLSLVSVEWGGLRRVRAHRGYKFGSWSLHKNYRFRSNFGPNPIKGSVPVCLSTCLHVNAIILKT</sequence>
<accession>A0A4Y2GRH5</accession>
<comment type="caution">
    <text evidence="1">The sequence shown here is derived from an EMBL/GenBank/DDBJ whole genome shotgun (WGS) entry which is preliminary data.</text>
</comment>
<dbReference type="EMBL" id="BGPR01001504">
    <property type="protein sequence ID" value="GBM55511.1"/>
    <property type="molecule type" value="Genomic_DNA"/>
</dbReference>
<proteinExistence type="predicted"/>
<evidence type="ECO:0000313" key="1">
    <source>
        <dbReference type="EMBL" id="GBM55511.1"/>
    </source>
</evidence>
<protein>
    <submittedName>
        <fullName evidence="1">Uncharacterized protein</fullName>
    </submittedName>
</protein>
<name>A0A4Y2GRH5_ARAVE</name>
<reference evidence="1 2" key="1">
    <citation type="journal article" date="2019" name="Sci. Rep.">
        <title>Orb-weaving spider Araneus ventricosus genome elucidates the spidroin gene catalogue.</title>
        <authorList>
            <person name="Kono N."/>
            <person name="Nakamura H."/>
            <person name="Ohtoshi R."/>
            <person name="Moran D.A.P."/>
            <person name="Shinohara A."/>
            <person name="Yoshida Y."/>
            <person name="Fujiwara M."/>
            <person name="Mori M."/>
            <person name="Tomita M."/>
            <person name="Arakawa K."/>
        </authorList>
    </citation>
    <scope>NUCLEOTIDE SEQUENCE [LARGE SCALE GENOMIC DNA]</scope>
</reference>
<keyword evidence="2" id="KW-1185">Reference proteome</keyword>